<protein>
    <submittedName>
        <fullName evidence="1">Uncharacterized protein</fullName>
    </submittedName>
</protein>
<reference evidence="2" key="1">
    <citation type="submission" date="2017-08" db="EMBL/GenBank/DDBJ databases">
        <authorList>
            <person name="Varghese N."/>
            <person name="Submissions S."/>
        </authorList>
    </citation>
    <scope>NUCLEOTIDE SEQUENCE [LARGE SCALE GENOMIC DNA]</scope>
    <source>
        <strain evidence="2">KCTC 23107</strain>
    </source>
</reference>
<dbReference type="Proteomes" id="UP000219465">
    <property type="component" value="Unassembled WGS sequence"/>
</dbReference>
<name>A0A286IC52_9HYPH</name>
<evidence type="ECO:0000313" key="1">
    <source>
        <dbReference type="EMBL" id="SOE16884.1"/>
    </source>
</evidence>
<dbReference type="AlphaFoldDB" id="A0A286IC52"/>
<accession>A0A286IC52</accession>
<dbReference type="EMBL" id="OCPC01000002">
    <property type="protein sequence ID" value="SOE16884.1"/>
    <property type="molecule type" value="Genomic_DNA"/>
</dbReference>
<proteinExistence type="predicted"/>
<organism evidence="1 2">
    <name type="scientific">Hoeflea halophila</name>
    <dbReference type="NCBI Taxonomy" id="714899"/>
    <lineage>
        <taxon>Bacteria</taxon>
        <taxon>Pseudomonadati</taxon>
        <taxon>Pseudomonadota</taxon>
        <taxon>Alphaproteobacteria</taxon>
        <taxon>Hyphomicrobiales</taxon>
        <taxon>Rhizobiaceae</taxon>
        <taxon>Hoeflea</taxon>
    </lineage>
</organism>
<sequence>MIRRRVCYLPASRVSVPKTAPGSASIRMIFDQTFNAVGGGGWRQPNRRFDAISDHIVPAGQMNIGATEVMIKVRRKKIAISKMIGEISRPPRSGMIRRIGLSAGSVAL</sequence>
<gene>
    <name evidence="1" type="ORF">SAMN05877838_1769</name>
</gene>
<keyword evidence="2" id="KW-1185">Reference proteome</keyword>
<evidence type="ECO:0000313" key="2">
    <source>
        <dbReference type="Proteomes" id="UP000219465"/>
    </source>
</evidence>